<proteinExistence type="predicted"/>
<organism evidence="3 4">
    <name type="scientific">Streptomyces oceani</name>
    <dbReference type="NCBI Taxonomy" id="1075402"/>
    <lineage>
        <taxon>Bacteria</taxon>
        <taxon>Bacillati</taxon>
        <taxon>Actinomycetota</taxon>
        <taxon>Actinomycetes</taxon>
        <taxon>Kitasatosporales</taxon>
        <taxon>Streptomycetaceae</taxon>
        <taxon>Streptomyces</taxon>
    </lineage>
</organism>
<dbReference type="AlphaFoldDB" id="A0A1E7JV81"/>
<evidence type="ECO:0000313" key="4">
    <source>
        <dbReference type="Proteomes" id="UP000176101"/>
    </source>
</evidence>
<feature type="compositionally biased region" description="Basic and acidic residues" evidence="1">
    <location>
        <begin position="66"/>
        <end position="91"/>
    </location>
</feature>
<sequence length="243" mass="25085">MAAAAGALTVVLCLLAGCGSTADGVRVEGSPASTPESRTDAAGPAHPDWSESAEGADPSAGPVAPRDTRDDAGDPPDATRGDERPRPRTDTATDAVGEPLGHRAVIALLKRDPKVSSEVKRGLKPCVGDRYPISVAHGQATGQHPTDLVVNVSSCADGIGVGAYVYRRSSSGALVNVFTAERPPVSAVIRGGLLKVTRAVYIGNEPMCCPSGQDIVTYAWRDGLFREVDRERGDLGDGPPPAP</sequence>
<dbReference type="EMBL" id="LJGU01000155">
    <property type="protein sequence ID" value="OEU94378.1"/>
    <property type="molecule type" value="Genomic_DNA"/>
</dbReference>
<keyword evidence="4" id="KW-1185">Reference proteome</keyword>
<accession>A0A1E7JV81</accession>
<dbReference type="Proteomes" id="UP000176101">
    <property type="component" value="Unassembled WGS sequence"/>
</dbReference>
<feature type="chain" id="PRO_5009195985" description="Lipoprotein CseA" evidence="2">
    <location>
        <begin position="23"/>
        <end position="243"/>
    </location>
</feature>
<feature type="region of interest" description="Disordered" evidence="1">
    <location>
        <begin position="25"/>
        <end position="97"/>
    </location>
</feature>
<evidence type="ECO:0008006" key="5">
    <source>
        <dbReference type="Google" id="ProtNLM"/>
    </source>
</evidence>
<gene>
    <name evidence="3" type="ORF">AN216_24360</name>
</gene>
<name>A0A1E7JV81_9ACTN</name>
<comment type="caution">
    <text evidence="3">The sequence shown here is derived from an EMBL/GenBank/DDBJ whole genome shotgun (WGS) entry which is preliminary data.</text>
</comment>
<evidence type="ECO:0000256" key="2">
    <source>
        <dbReference type="SAM" id="SignalP"/>
    </source>
</evidence>
<evidence type="ECO:0000313" key="3">
    <source>
        <dbReference type="EMBL" id="OEU94378.1"/>
    </source>
</evidence>
<dbReference type="STRING" id="1075402.AN216_24360"/>
<evidence type="ECO:0000256" key="1">
    <source>
        <dbReference type="SAM" id="MobiDB-lite"/>
    </source>
</evidence>
<feature type="signal peptide" evidence="2">
    <location>
        <begin position="1"/>
        <end position="22"/>
    </location>
</feature>
<protein>
    <recommendedName>
        <fullName evidence="5">Lipoprotein CseA</fullName>
    </recommendedName>
</protein>
<reference evidence="3 4" key="1">
    <citation type="journal article" date="2016" name="Front. Microbiol.">
        <title>Comparative Genomics Analysis of Streptomyces Species Reveals Their Adaptation to the Marine Environment and Their Diversity at the Genomic Level.</title>
        <authorList>
            <person name="Tian X."/>
            <person name="Zhang Z."/>
            <person name="Yang T."/>
            <person name="Chen M."/>
            <person name="Li J."/>
            <person name="Chen F."/>
            <person name="Yang J."/>
            <person name="Li W."/>
            <person name="Zhang B."/>
            <person name="Zhang Z."/>
            <person name="Wu J."/>
            <person name="Zhang C."/>
            <person name="Long L."/>
            <person name="Xiao J."/>
        </authorList>
    </citation>
    <scope>NUCLEOTIDE SEQUENCE [LARGE SCALE GENOMIC DNA]</scope>
    <source>
        <strain evidence="3 4">SCSIO 02100</strain>
    </source>
</reference>
<dbReference type="OrthoDB" id="3824278at2"/>
<keyword evidence="2" id="KW-0732">Signal</keyword>